<dbReference type="STRING" id="246200.SPO0899"/>
<keyword evidence="2" id="KW-1185">Reference proteome</keyword>
<name>Q5LV03_RUEPO</name>
<organism evidence="1 2">
    <name type="scientific">Ruegeria pomeroyi (strain ATCC 700808 / DSM 15171 / DSS-3)</name>
    <name type="common">Silicibacter pomeroyi</name>
    <dbReference type="NCBI Taxonomy" id="246200"/>
    <lineage>
        <taxon>Bacteria</taxon>
        <taxon>Pseudomonadati</taxon>
        <taxon>Pseudomonadota</taxon>
        <taxon>Alphaproteobacteria</taxon>
        <taxon>Rhodobacterales</taxon>
        <taxon>Roseobacteraceae</taxon>
        <taxon>Ruegeria</taxon>
    </lineage>
</organism>
<dbReference type="KEGG" id="sil:SPO0899"/>
<evidence type="ECO:0000313" key="1">
    <source>
        <dbReference type="EMBL" id="AAV94204.1"/>
    </source>
</evidence>
<dbReference type="Proteomes" id="UP000001023">
    <property type="component" value="Chromosome"/>
</dbReference>
<gene>
    <name evidence="1" type="ordered locus">SPO0899</name>
</gene>
<proteinExistence type="predicted"/>
<reference evidence="1 2" key="2">
    <citation type="journal article" date="2014" name="Stand. Genomic Sci.">
        <title>An updated genome annotation for the model marine bacterium Ruegeria pomeroyi DSS-3.</title>
        <authorList>
            <person name="Rivers A.R."/>
            <person name="Smith C.B."/>
            <person name="Moran M.A."/>
        </authorList>
    </citation>
    <scope>GENOME REANNOTATION</scope>
    <source>
        <strain evidence="2">ATCC 700808 / DSM 15171 / DSS-3</strain>
    </source>
</reference>
<dbReference type="AlphaFoldDB" id="Q5LV03"/>
<sequence>MVESNLLQGGLMHKGMRILAVLAVSLLPGFPQAAEQWEKDQIACVQNQLATLGISGVSPTGKINGATKAGTEAIRGQYPSAAGLALLPKLSGVSAVGWCREIAALQPALRRFMPSAQPPLVTGEGGQGSMQTRLLATAFRDVEQFFQSQYGIRPASRVDVAGAASGEVLTQLAVNLQRQRGRSIARMKDHVTDNCDSPSLRYGGQAYRNQLLLCWPVAKQYDKGWYSKVYPVVSSIMAHEYMHHVQRELANDKVSTGANRSQAKRGPAWMTEGTAELVEARWRRAKLGKGKSFAELQKAAHDHPKTLGGMHGWGSVKDAHQYRVAHFAAHLLAERYGDQAIMNYWRYIGQGQSWDGAFRAAFGESLSAFSSRFETLRHNTAQAKAYAAGQ</sequence>
<dbReference type="HOGENOM" id="CLU_707661_0_0_5"/>
<protein>
    <submittedName>
        <fullName evidence="1">Uncharacterized protein</fullName>
    </submittedName>
</protein>
<accession>Q5LV03</accession>
<dbReference type="PaxDb" id="246200-SPO0899"/>
<dbReference type="eggNOG" id="ENOG5032YHF">
    <property type="taxonomic scope" value="Bacteria"/>
</dbReference>
<reference evidence="1 2" key="1">
    <citation type="journal article" date="2004" name="Nature">
        <title>Genome sequence of Silicibacter pomeroyi reveals adaptations to the marine environment.</title>
        <authorList>
            <person name="Moran M.A."/>
            <person name="Buchan A."/>
            <person name="Gonzalez J.M."/>
            <person name="Heidelberg J.F."/>
            <person name="Whitman W.B."/>
            <person name="Kiene R.P."/>
            <person name="Henriksen J.R."/>
            <person name="King G.M."/>
            <person name="Belas R."/>
            <person name="Fuqua C."/>
            <person name="Brinkac L."/>
            <person name="Lewis M."/>
            <person name="Johri S."/>
            <person name="Weaver B."/>
            <person name="Pai G."/>
            <person name="Eisen J.A."/>
            <person name="Rahe E."/>
            <person name="Sheldon W.M."/>
            <person name="Ye W."/>
            <person name="Miller T.R."/>
            <person name="Carlton J."/>
            <person name="Rasko D.A."/>
            <person name="Paulsen I.T."/>
            <person name="Ren Q."/>
            <person name="Daugherty S.C."/>
            <person name="Deboy R.T."/>
            <person name="Dodson R.J."/>
            <person name="Durkin A.S."/>
            <person name="Madupu R."/>
            <person name="Nelson W.C."/>
            <person name="Sullivan S.A."/>
            <person name="Rosovitz M.J."/>
            <person name="Haft D.H."/>
            <person name="Selengut J."/>
            <person name="Ward N."/>
        </authorList>
    </citation>
    <scope>NUCLEOTIDE SEQUENCE [LARGE SCALE GENOMIC DNA]</scope>
    <source>
        <strain evidence="2">ATCC 700808 / DSM 15171 / DSS-3</strain>
    </source>
</reference>
<evidence type="ECO:0000313" key="2">
    <source>
        <dbReference type="Proteomes" id="UP000001023"/>
    </source>
</evidence>
<dbReference type="EMBL" id="CP000031">
    <property type="protein sequence ID" value="AAV94204.1"/>
    <property type="molecule type" value="Genomic_DNA"/>
</dbReference>